<evidence type="ECO:0000313" key="4">
    <source>
        <dbReference type="Proteomes" id="UP000594205"/>
    </source>
</evidence>
<dbReference type="RefSeq" id="WP_194048439.1">
    <property type="nucleotide sequence ID" value="NZ_CP063373.1"/>
</dbReference>
<evidence type="ECO:0000313" key="3">
    <source>
        <dbReference type="EMBL" id="QOV39847.1"/>
    </source>
</evidence>
<feature type="transmembrane region" description="Helical" evidence="2">
    <location>
        <begin position="71"/>
        <end position="90"/>
    </location>
</feature>
<evidence type="ECO:0000256" key="1">
    <source>
        <dbReference type="SAM" id="MobiDB-lite"/>
    </source>
</evidence>
<feature type="compositionally biased region" description="Low complexity" evidence="1">
    <location>
        <begin position="1"/>
        <end position="11"/>
    </location>
</feature>
<accession>A0A7M2SU12</accession>
<keyword evidence="2" id="KW-1133">Transmembrane helix</keyword>
<dbReference type="EMBL" id="CP063373">
    <property type="protein sequence ID" value="QOV39847.1"/>
    <property type="molecule type" value="Genomic_DNA"/>
</dbReference>
<feature type="transmembrane region" description="Helical" evidence="2">
    <location>
        <begin position="27"/>
        <end position="51"/>
    </location>
</feature>
<name>A0A7M2SU12_9ACTN</name>
<reference evidence="3 4" key="1">
    <citation type="submission" date="2020-10" db="EMBL/GenBank/DDBJ databases">
        <title>Streptomyces ferrugineus complate genome analysis.</title>
        <authorList>
            <person name="Anwar N."/>
        </authorList>
    </citation>
    <scope>NUCLEOTIDE SEQUENCE [LARGE SCALE GENOMIC DNA]</scope>
    <source>
        <strain evidence="3 4">CCTCC AA2014009</strain>
    </source>
</reference>
<organism evidence="3 4">
    <name type="scientific">Streptomyces ferrugineus</name>
    <dbReference type="NCBI Taxonomy" id="1413221"/>
    <lineage>
        <taxon>Bacteria</taxon>
        <taxon>Bacillati</taxon>
        <taxon>Actinomycetota</taxon>
        <taxon>Actinomycetes</taxon>
        <taxon>Kitasatosporales</taxon>
        <taxon>Streptomycetaceae</taxon>
        <taxon>Streptomyces</taxon>
    </lineage>
</organism>
<dbReference type="AlphaFoldDB" id="A0A7M2SU12"/>
<sequence length="123" mass="13010">MASPPQDDQNAPAPPQVRERPSRLTDIVVALLFLIADAVIVVVAAMVLFMVGMGTQAPHPSAAAHSRDVPVPVWLVIWGMPTVAATSAVVHARLRMPVTTVIQALFTLACTILAVIGTRILLS</sequence>
<protein>
    <submittedName>
        <fullName evidence="3">Uncharacterized protein</fullName>
    </submittedName>
</protein>
<feature type="region of interest" description="Disordered" evidence="1">
    <location>
        <begin position="1"/>
        <end position="20"/>
    </location>
</feature>
<keyword evidence="2" id="KW-0472">Membrane</keyword>
<dbReference type="KEGG" id="sfeu:IM697_16485"/>
<gene>
    <name evidence="3" type="ORF">IM697_16485</name>
</gene>
<dbReference type="Proteomes" id="UP000594205">
    <property type="component" value="Chromosome"/>
</dbReference>
<proteinExistence type="predicted"/>
<keyword evidence="4" id="KW-1185">Reference proteome</keyword>
<evidence type="ECO:0000256" key="2">
    <source>
        <dbReference type="SAM" id="Phobius"/>
    </source>
</evidence>
<keyword evidence="2" id="KW-0812">Transmembrane</keyword>
<feature type="transmembrane region" description="Helical" evidence="2">
    <location>
        <begin position="102"/>
        <end position="122"/>
    </location>
</feature>